<feature type="compositionally biased region" description="Pro residues" evidence="1">
    <location>
        <begin position="40"/>
        <end position="53"/>
    </location>
</feature>
<keyword evidence="2" id="KW-1185">Reference proteome</keyword>
<sequence>MKPNRCSWDQCRSRDPATAMTHPNPVTRQIMAPEAGLIPRSPPPPPPPPPPPGDGLGGDCLFLPSHDPEPAWNAGRPGTHSPSSAALLKASVPGYRQSTPPLTSVSRGCPPTSAGSASVRARKEGGRGKPEGAARGQGSHACNPEGPRAKGAVRKQCMFTIEGQHQRQQE</sequence>
<evidence type="ECO:0000313" key="2">
    <source>
        <dbReference type="Proteomes" id="UP000504640"/>
    </source>
</evidence>
<organism evidence="2 3">
    <name type="scientific">Sapajus apella</name>
    <name type="common">Brown-capped capuchin</name>
    <name type="synonym">Cebus apella</name>
    <dbReference type="NCBI Taxonomy" id="9515"/>
    <lineage>
        <taxon>Eukaryota</taxon>
        <taxon>Metazoa</taxon>
        <taxon>Chordata</taxon>
        <taxon>Craniata</taxon>
        <taxon>Vertebrata</taxon>
        <taxon>Euteleostomi</taxon>
        <taxon>Mammalia</taxon>
        <taxon>Eutheria</taxon>
        <taxon>Euarchontoglires</taxon>
        <taxon>Primates</taxon>
        <taxon>Haplorrhini</taxon>
        <taxon>Platyrrhini</taxon>
        <taxon>Cebidae</taxon>
        <taxon>Cebinae</taxon>
        <taxon>Sapajus</taxon>
    </lineage>
</organism>
<feature type="compositionally biased region" description="Polar residues" evidence="1">
    <location>
        <begin position="96"/>
        <end position="106"/>
    </location>
</feature>
<dbReference type="GeneID" id="116562263"/>
<dbReference type="Proteomes" id="UP000504640">
    <property type="component" value="Unplaced"/>
</dbReference>
<feature type="region of interest" description="Disordered" evidence="1">
    <location>
        <begin position="1"/>
        <end position="151"/>
    </location>
</feature>
<name>A0A6J3J5Z6_SAPAP</name>
<protein>
    <submittedName>
        <fullName evidence="3">WASH complex subunit 1-like isoform X1</fullName>
    </submittedName>
</protein>
<evidence type="ECO:0000256" key="1">
    <source>
        <dbReference type="SAM" id="MobiDB-lite"/>
    </source>
</evidence>
<gene>
    <name evidence="3" type="primary">LOC116562263</name>
</gene>
<dbReference type="RefSeq" id="XP_032150286.1">
    <property type="nucleotide sequence ID" value="XM_032294395.1"/>
</dbReference>
<dbReference type="AlphaFoldDB" id="A0A6J3J5Z6"/>
<accession>A0A6J3J5Z6</accession>
<proteinExistence type="predicted"/>
<reference evidence="3" key="1">
    <citation type="submission" date="2025-08" db="UniProtKB">
        <authorList>
            <consortium name="RefSeq"/>
        </authorList>
    </citation>
    <scope>IDENTIFICATION</scope>
    <source>
        <tissue evidence="3">Blood</tissue>
    </source>
</reference>
<evidence type="ECO:0000313" key="3">
    <source>
        <dbReference type="RefSeq" id="XP_032150286.1"/>
    </source>
</evidence>
<feature type="compositionally biased region" description="Basic and acidic residues" evidence="1">
    <location>
        <begin position="121"/>
        <end position="132"/>
    </location>
</feature>